<keyword evidence="4" id="KW-1185">Reference proteome</keyword>
<gene>
    <name evidence="3" type="ORF">JNW91_30625</name>
</gene>
<name>A0ABS1Y2M8_9ACTN</name>
<evidence type="ECO:0000313" key="3">
    <source>
        <dbReference type="EMBL" id="MBM0235735.1"/>
    </source>
</evidence>
<organism evidence="3 4">
    <name type="scientific">Micromonospora parastrephiae</name>
    <dbReference type="NCBI Taxonomy" id="2806101"/>
    <lineage>
        <taxon>Bacteria</taxon>
        <taxon>Bacillati</taxon>
        <taxon>Actinomycetota</taxon>
        <taxon>Actinomycetes</taxon>
        <taxon>Micromonosporales</taxon>
        <taxon>Micromonosporaceae</taxon>
        <taxon>Micromonospora</taxon>
    </lineage>
</organism>
<keyword evidence="2" id="KW-0812">Transmembrane</keyword>
<dbReference type="EMBL" id="JAEVHM010000341">
    <property type="protein sequence ID" value="MBM0235735.1"/>
    <property type="molecule type" value="Genomic_DNA"/>
</dbReference>
<dbReference type="Proteomes" id="UP000601027">
    <property type="component" value="Unassembled WGS sequence"/>
</dbReference>
<feature type="non-terminal residue" evidence="3">
    <location>
        <position position="1"/>
    </location>
</feature>
<evidence type="ECO:0000256" key="2">
    <source>
        <dbReference type="SAM" id="Phobius"/>
    </source>
</evidence>
<protein>
    <recommendedName>
        <fullName evidence="5">Serine/threonine protein kinase</fullName>
    </recommendedName>
</protein>
<comment type="caution">
    <text evidence="3">The sequence shown here is derived from an EMBL/GenBank/DDBJ whole genome shotgun (WGS) entry which is preliminary data.</text>
</comment>
<proteinExistence type="predicted"/>
<keyword evidence="2" id="KW-0472">Membrane</keyword>
<sequence length="264" mass="27948">VGMPSEPGVTVGAPGWVGATPPTGSNHSAIVAAVVGGVVVVLLVLCLGLVGGFFLLRDEETAASGPKATAPAGPSTGGGPTASATPTPVEEPVVQGPQASAYPAEKIEDLNRVCDEDVYYPELPKRAGKAPHPVVLLLADTPGLRYKDDGYYYDLGLSKKVEQTWASEDPRTVQMVACLDRVSAGSTIRTCKFDDPKPQTLPLVRTSWRLRVYEAATGRKLLEKTMTGDDQKCPYVVMVGADRKIYAEVSDRAAIAALRNLVTR</sequence>
<evidence type="ECO:0008006" key="5">
    <source>
        <dbReference type="Google" id="ProtNLM"/>
    </source>
</evidence>
<evidence type="ECO:0000256" key="1">
    <source>
        <dbReference type="SAM" id="MobiDB-lite"/>
    </source>
</evidence>
<reference evidence="3 4" key="1">
    <citation type="submission" date="2021-01" db="EMBL/GenBank/DDBJ databases">
        <title>Draft genome sequence of Micromonospora sp. strain STR1_7.</title>
        <authorList>
            <person name="Karlyshev A."/>
            <person name="Jawad R."/>
        </authorList>
    </citation>
    <scope>NUCLEOTIDE SEQUENCE [LARGE SCALE GENOMIC DNA]</scope>
    <source>
        <strain evidence="3 4">STR1-7</strain>
    </source>
</reference>
<feature type="transmembrane region" description="Helical" evidence="2">
    <location>
        <begin position="30"/>
        <end position="56"/>
    </location>
</feature>
<feature type="compositionally biased region" description="Low complexity" evidence="1">
    <location>
        <begin position="64"/>
        <end position="74"/>
    </location>
</feature>
<dbReference type="RefSeq" id="WP_203178954.1">
    <property type="nucleotide sequence ID" value="NZ_JAEVHM010000341.1"/>
</dbReference>
<feature type="region of interest" description="Disordered" evidence="1">
    <location>
        <begin position="64"/>
        <end position="101"/>
    </location>
</feature>
<evidence type="ECO:0000313" key="4">
    <source>
        <dbReference type="Proteomes" id="UP000601027"/>
    </source>
</evidence>
<keyword evidence="2" id="KW-1133">Transmembrane helix</keyword>
<accession>A0ABS1Y2M8</accession>